<organism evidence="4 5">
    <name type="scientific">Amycolatopsis coloradensis</name>
    <dbReference type="NCBI Taxonomy" id="76021"/>
    <lineage>
        <taxon>Bacteria</taxon>
        <taxon>Bacillati</taxon>
        <taxon>Actinomycetota</taxon>
        <taxon>Actinomycetes</taxon>
        <taxon>Pseudonocardiales</taxon>
        <taxon>Pseudonocardiaceae</taxon>
        <taxon>Amycolatopsis</taxon>
    </lineage>
</organism>
<evidence type="ECO:0000259" key="3">
    <source>
        <dbReference type="Pfam" id="PF08787"/>
    </source>
</evidence>
<dbReference type="RefSeq" id="WP_076167278.1">
    <property type="nucleotide sequence ID" value="NZ_JBEZVB010000067.1"/>
</dbReference>
<name>A0A1R0KGI0_9PSEU</name>
<feature type="domain" description="Alginate lyase 2" evidence="3">
    <location>
        <begin position="38"/>
        <end position="253"/>
    </location>
</feature>
<evidence type="ECO:0000313" key="4">
    <source>
        <dbReference type="EMBL" id="OLZ44674.1"/>
    </source>
</evidence>
<sequence length="270" mass="29369">MRRIRVLAALVVLAGSVAAPGTAAASPSGRCVYPAQVLDLENWKITVPVDDPAQPGTQPLDVTQPALNTYRLHEWFVPTPACRGVRFRSAVTATTTPNSRYGRSELREMTGGTTPASWSSTTGTHTLTVDESFDRLPADKPHVVGAQIHDADDDLSAFRLEGTDLYLTRGDDPHYRLITANYLLGTRFQAKYVVRGDRINAYYNGTLQASFPAAFAGGYFKAGAYTQANCTNSAPCADRNHGQVTIYRISVTHNQGEPLTNAPNSWPGRR</sequence>
<dbReference type="SUPFAM" id="SSF49899">
    <property type="entry name" value="Concanavalin A-like lectins/glucanases"/>
    <property type="match status" value="1"/>
</dbReference>
<dbReference type="GO" id="GO:0016829">
    <property type="term" value="F:lyase activity"/>
    <property type="evidence" value="ECO:0007669"/>
    <property type="project" value="UniProtKB-KW"/>
</dbReference>
<reference evidence="4 5" key="1">
    <citation type="submission" date="2016-01" db="EMBL/GenBank/DDBJ databases">
        <title>Amycolatopsis coloradensis genome sequencing and assembly.</title>
        <authorList>
            <person name="Mayilraj S."/>
        </authorList>
    </citation>
    <scope>NUCLEOTIDE SEQUENCE [LARGE SCALE GENOMIC DNA]</scope>
    <source>
        <strain evidence="4 5">DSM 44225</strain>
    </source>
</reference>
<keyword evidence="4" id="KW-0456">Lyase</keyword>
<gene>
    <name evidence="4" type="ORF">BS329_35785</name>
</gene>
<keyword evidence="5" id="KW-1185">Reference proteome</keyword>
<comment type="caution">
    <text evidence="4">The sequence shown here is derived from an EMBL/GenBank/DDBJ whole genome shotgun (WGS) entry which is preliminary data.</text>
</comment>
<dbReference type="EMBL" id="MQUQ01000023">
    <property type="protein sequence ID" value="OLZ44674.1"/>
    <property type="molecule type" value="Genomic_DNA"/>
</dbReference>
<feature type="region of interest" description="Disordered" evidence="1">
    <location>
        <begin position="96"/>
        <end position="124"/>
    </location>
</feature>
<feature type="compositionally biased region" description="Polar residues" evidence="1">
    <location>
        <begin position="111"/>
        <end position="124"/>
    </location>
</feature>
<dbReference type="Gene3D" id="2.60.120.200">
    <property type="match status" value="1"/>
</dbReference>
<dbReference type="STRING" id="76021.BS329_35785"/>
<evidence type="ECO:0000256" key="2">
    <source>
        <dbReference type="SAM" id="SignalP"/>
    </source>
</evidence>
<dbReference type="OrthoDB" id="273319at2"/>
<dbReference type="InterPro" id="IPR013320">
    <property type="entry name" value="ConA-like_dom_sf"/>
</dbReference>
<proteinExistence type="predicted"/>
<feature type="signal peptide" evidence="2">
    <location>
        <begin position="1"/>
        <end position="25"/>
    </location>
</feature>
<keyword evidence="2" id="KW-0732">Signal</keyword>
<dbReference type="AlphaFoldDB" id="A0A1R0KGI0"/>
<evidence type="ECO:0000256" key="1">
    <source>
        <dbReference type="SAM" id="MobiDB-lite"/>
    </source>
</evidence>
<dbReference type="Pfam" id="PF08787">
    <property type="entry name" value="Alginate_lyase2"/>
    <property type="match status" value="1"/>
</dbReference>
<feature type="chain" id="PRO_5012773975" evidence="2">
    <location>
        <begin position="26"/>
        <end position="270"/>
    </location>
</feature>
<protein>
    <submittedName>
        <fullName evidence="4">Polysaccharide lyase family 7 protein</fullName>
    </submittedName>
</protein>
<dbReference type="InterPro" id="IPR014895">
    <property type="entry name" value="Alginate_lyase_2"/>
</dbReference>
<evidence type="ECO:0000313" key="5">
    <source>
        <dbReference type="Proteomes" id="UP000187486"/>
    </source>
</evidence>
<accession>A0A1R0KGI0</accession>
<dbReference type="Proteomes" id="UP000187486">
    <property type="component" value="Unassembled WGS sequence"/>
</dbReference>